<reference evidence="2" key="2">
    <citation type="submission" date="2020-11" db="EMBL/GenBank/DDBJ databases">
        <authorList>
            <consortium name="DOE Joint Genome Institute"/>
            <person name="Kuo A."/>
            <person name="Miyauchi S."/>
            <person name="Kiss E."/>
            <person name="Drula E."/>
            <person name="Kohler A."/>
            <person name="Sanchez-Garcia M."/>
            <person name="Andreopoulos B."/>
            <person name="Barry K.W."/>
            <person name="Bonito G."/>
            <person name="Buee M."/>
            <person name="Carver A."/>
            <person name="Chen C."/>
            <person name="Cichocki N."/>
            <person name="Clum A."/>
            <person name="Culley D."/>
            <person name="Crous P.W."/>
            <person name="Fauchery L."/>
            <person name="Girlanda M."/>
            <person name="Hayes R."/>
            <person name="Keri Z."/>
            <person name="Labutti K."/>
            <person name="Lipzen A."/>
            <person name="Lombard V."/>
            <person name="Magnuson J."/>
            <person name="Maillard F."/>
            <person name="Morin E."/>
            <person name="Murat C."/>
            <person name="Nolan M."/>
            <person name="Ohm R."/>
            <person name="Pangilinan J."/>
            <person name="Pereira M."/>
            <person name="Perotto S."/>
            <person name="Peter M."/>
            <person name="Riley R."/>
            <person name="Sitrit Y."/>
            <person name="Stielow B."/>
            <person name="Szollosi G."/>
            <person name="Zifcakova L."/>
            <person name="Stursova M."/>
            <person name="Spatafora J.W."/>
            <person name="Tedersoo L."/>
            <person name="Vaario L.-M."/>
            <person name="Yamada A."/>
            <person name="Yan M."/>
            <person name="Wang P."/>
            <person name="Xu J."/>
            <person name="Bruns T."/>
            <person name="Baldrian P."/>
            <person name="Vilgalys R."/>
            <person name="Henrissat B."/>
            <person name="Grigoriev I.V."/>
            <person name="Hibbett D."/>
            <person name="Nagy L.G."/>
            <person name="Martin F.M."/>
        </authorList>
    </citation>
    <scope>NUCLEOTIDE SEQUENCE</scope>
    <source>
        <strain evidence="2">UH-Tt-Lm1</strain>
    </source>
</reference>
<dbReference type="Proteomes" id="UP000736335">
    <property type="component" value="Unassembled WGS sequence"/>
</dbReference>
<evidence type="ECO:0008006" key="4">
    <source>
        <dbReference type="Google" id="ProtNLM"/>
    </source>
</evidence>
<dbReference type="Gene3D" id="1.25.40.10">
    <property type="entry name" value="Tetratricopeptide repeat domain"/>
    <property type="match status" value="2"/>
</dbReference>
<proteinExistence type="predicted"/>
<dbReference type="OrthoDB" id="1534087at2759"/>
<sequence>MNTKSRRQKGLNVAIEALNRTKEVPSNTPARAVFGSTSGLLSEIRDSVVDKKDYVELGLACADVCGALDRGLAYAQADQLKQPVLEAIEQLTTTVAQIQGSIVDPDKRSSLSHIFNARGNKETIAAWRSELDRIHRVFDTELALHTHVAVSNIHHEVVTTREIVSDMHRIVVKGQEEAEIKDQTVVGLVESLTPIALIGVGGIGKTSVALTVLHDDRIRKRFGGNRRFIRCDQFQPAPANFLSRLSKAVGAGVENPEDLTPLRPFLSSKEIFIVLDNAESILDPQGSDAKKIYTVVEELSRMSNVGLLITSRITTIPSDCKRLDVPAISMDAARSAFYWIYDKDERPNVIDNILERLDFHPLSVTLLATVAHQNNWDSSRLAREWELRQTNVLRTEHNDSLAATIELSLTSPMFRELGPNTREFLGVVAFFPQGVDENNLDWLFPSVPDRRNIIDRFCILSLTSRINGFITMLAPLRDHLSPRDPRTSPLLCMTKDCYSSRLRLLGDLERDQAGFKESQWIRLEDMNVEHLLNVFTSYDVVSGSTWDACADFVNHLCHHKLRFTVLGPKIEGLPDDQGSKGQCLFRLSSLLRSLGNHMEAKQLLTHALELERRQGNDDRVARTLWRLADENRMLGLHEEGIQQSKEALEIYEQLGDGEGQAKSWNHLGRLLVKVDRLDAAEEAVSHAMELFLDQRRELWVCDSHNLLGRICGDKGEREKAIQHFEAAISIASSDWHDSLISIHWSLVLLFSSEGEFDNAQSHVDQAKSHTVDDAYLLGDVMVLQAWLWYRQRRLNEAKAEVFSALETSRKFGDTGYVGQWCRDLLWLIEHAAKCSDDSDSNTLCSTPPSTSTSTF</sequence>
<accession>A0A9P6HI40</accession>
<dbReference type="InterPro" id="IPR019734">
    <property type="entry name" value="TPR_rpt"/>
</dbReference>
<organism evidence="2 3">
    <name type="scientific">Thelephora terrestris</name>
    <dbReference type="NCBI Taxonomy" id="56493"/>
    <lineage>
        <taxon>Eukaryota</taxon>
        <taxon>Fungi</taxon>
        <taxon>Dikarya</taxon>
        <taxon>Basidiomycota</taxon>
        <taxon>Agaricomycotina</taxon>
        <taxon>Agaricomycetes</taxon>
        <taxon>Thelephorales</taxon>
        <taxon>Thelephoraceae</taxon>
        <taxon>Thelephora</taxon>
    </lineage>
</organism>
<dbReference type="AlphaFoldDB" id="A0A9P6HI40"/>
<dbReference type="InterPro" id="IPR027417">
    <property type="entry name" value="P-loop_NTPase"/>
</dbReference>
<protein>
    <recommendedName>
        <fullName evidence="4">NB-ARC domain-containing protein</fullName>
    </recommendedName>
</protein>
<dbReference type="SUPFAM" id="SSF48452">
    <property type="entry name" value="TPR-like"/>
    <property type="match status" value="1"/>
</dbReference>
<gene>
    <name evidence="2" type="ORF">BJ322DRAFT_1107382</name>
</gene>
<evidence type="ECO:0000313" key="3">
    <source>
        <dbReference type="Proteomes" id="UP000736335"/>
    </source>
</evidence>
<comment type="caution">
    <text evidence="2">The sequence shown here is derived from an EMBL/GenBank/DDBJ whole genome shotgun (WGS) entry which is preliminary data.</text>
</comment>
<dbReference type="PANTHER" id="PTHR47691">
    <property type="entry name" value="REGULATOR-RELATED"/>
    <property type="match status" value="1"/>
</dbReference>
<feature type="compositionally biased region" description="Low complexity" evidence="1">
    <location>
        <begin position="845"/>
        <end position="855"/>
    </location>
</feature>
<reference evidence="2" key="1">
    <citation type="journal article" date="2020" name="Nat. Commun.">
        <title>Large-scale genome sequencing of mycorrhizal fungi provides insights into the early evolution of symbiotic traits.</title>
        <authorList>
            <person name="Miyauchi S."/>
            <person name="Kiss E."/>
            <person name="Kuo A."/>
            <person name="Drula E."/>
            <person name="Kohler A."/>
            <person name="Sanchez-Garcia M."/>
            <person name="Morin E."/>
            <person name="Andreopoulos B."/>
            <person name="Barry K.W."/>
            <person name="Bonito G."/>
            <person name="Buee M."/>
            <person name="Carver A."/>
            <person name="Chen C."/>
            <person name="Cichocki N."/>
            <person name="Clum A."/>
            <person name="Culley D."/>
            <person name="Crous P.W."/>
            <person name="Fauchery L."/>
            <person name="Girlanda M."/>
            <person name="Hayes R.D."/>
            <person name="Keri Z."/>
            <person name="LaButti K."/>
            <person name="Lipzen A."/>
            <person name="Lombard V."/>
            <person name="Magnuson J."/>
            <person name="Maillard F."/>
            <person name="Murat C."/>
            <person name="Nolan M."/>
            <person name="Ohm R.A."/>
            <person name="Pangilinan J."/>
            <person name="Pereira M.F."/>
            <person name="Perotto S."/>
            <person name="Peter M."/>
            <person name="Pfister S."/>
            <person name="Riley R."/>
            <person name="Sitrit Y."/>
            <person name="Stielow J.B."/>
            <person name="Szollosi G."/>
            <person name="Zifcakova L."/>
            <person name="Stursova M."/>
            <person name="Spatafora J.W."/>
            <person name="Tedersoo L."/>
            <person name="Vaario L.M."/>
            <person name="Yamada A."/>
            <person name="Yan M."/>
            <person name="Wang P."/>
            <person name="Xu J."/>
            <person name="Bruns T."/>
            <person name="Baldrian P."/>
            <person name="Vilgalys R."/>
            <person name="Dunand C."/>
            <person name="Henrissat B."/>
            <person name="Grigoriev I.V."/>
            <person name="Hibbett D."/>
            <person name="Nagy L.G."/>
            <person name="Martin F.M."/>
        </authorList>
    </citation>
    <scope>NUCLEOTIDE SEQUENCE</scope>
    <source>
        <strain evidence="2">UH-Tt-Lm1</strain>
    </source>
</reference>
<dbReference type="InterPro" id="IPR011990">
    <property type="entry name" value="TPR-like_helical_dom_sf"/>
</dbReference>
<dbReference type="SMART" id="SM00028">
    <property type="entry name" value="TPR"/>
    <property type="match status" value="4"/>
</dbReference>
<evidence type="ECO:0000256" key="1">
    <source>
        <dbReference type="SAM" id="MobiDB-lite"/>
    </source>
</evidence>
<dbReference type="Pfam" id="PF13424">
    <property type="entry name" value="TPR_12"/>
    <property type="match status" value="2"/>
</dbReference>
<dbReference type="EMBL" id="WIUZ02000005">
    <property type="protein sequence ID" value="KAF9787324.1"/>
    <property type="molecule type" value="Genomic_DNA"/>
</dbReference>
<name>A0A9P6HI40_9AGAM</name>
<dbReference type="InterPro" id="IPR059179">
    <property type="entry name" value="MLKL-like_MCAfunc"/>
</dbReference>
<dbReference type="PANTHER" id="PTHR47691:SF3">
    <property type="entry name" value="HTH-TYPE TRANSCRIPTIONAL REGULATOR RV0890C-RELATED"/>
    <property type="match status" value="1"/>
</dbReference>
<evidence type="ECO:0000313" key="2">
    <source>
        <dbReference type="EMBL" id="KAF9787324.1"/>
    </source>
</evidence>
<dbReference type="CDD" id="cd21037">
    <property type="entry name" value="MLKL_NTD"/>
    <property type="match status" value="1"/>
</dbReference>
<feature type="region of interest" description="Disordered" evidence="1">
    <location>
        <begin position="835"/>
        <end position="855"/>
    </location>
</feature>
<dbReference type="SUPFAM" id="SSF52540">
    <property type="entry name" value="P-loop containing nucleoside triphosphate hydrolases"/>
    <property type="match status" value="1"/>
</dbReference>
<dbReference type="Gene3D" id="3.40.50.300">
    <property type="entry name" value="P-loop containing nucleotide triphosphate hydrolases"/>
    <property type="match status" value="1"/>
</dbReference>
<keyword evidence="3" id="KW-1185">Reference proteome</keyword>